<comment type="caution">
    <text evidence="1">The sequence shown here is derived from an EMBL/GenBank/DDBJ whole genome shotgun (WGS) entry which is preliminary data.</text>
</comment>
<evidence type="ECO:0000313" key="2">
    <source>
        <dbReference type="Proteomes" id="UP001465755"/>
    </source>
</evidence>
<evidence type="ECO:0000313" key="1">
    <source>
        <dbReference type="EMBL" id="KAK9799799.1"/>
    </source>
</evidence>
<dbReference type="AlphaFoldDB" id="A0AAW1NWH5"/>
<accession>A0AAW1NWH5</accession>
<reference evidence="1 2" key="1">
    <citation type="journal article" date="2024" name="Nat. Commun.">
        <title>Phylogenomics reveals the evolutionary origins of lichenization in chlorophyte algae.</title>
        <authorList>
            <person name="Puginier C."/>
            <person name="Libourel C."/>
            <person name="Otte J."/>
            <person name="Skaloud P."/>
            <person name="Haon M."/>
            <person name="Grisel S."/>
            <person name="Petersen M."/>
            <person name="Berrin J.G."/>
            <person name="Delaux P.M."/>
            <person name="Dal Grande F."/>
            <person name="Keller J."/>
        </authorList>
    </citation>
    <scope>NUCLEOTIDE SEQUENCE [LARGE SCALE GENOMIC DNA]</scope>
    <source>
        <strain evidence="1 2">SAG 2036</strain>
    </source>
</reference>
<name>A0AAW1NWH5_9CHLO</name>
<proteinExistence type="predicted"/>
<protein>
    <submittedName>
        <fullName evidence="1">Uncharacterized protein</fullName>
    </submittedName>
</protein>
<gene>
    <name evidence="1" type="ORF">WJX73_010817</name>
</gene>
<sequence>MNQLCVEPGEAFDHLLVLMQQLQGLRSVFFWAEEPFMLFHFEALTRLTCLGVPAPCNRYFTGAYNLLQHLPQLSALAVGNGGTDCVQWDLPSLSRLTQLRELYISTAVAVSLPPNLQSLVLEVSGDANNLRAFIFHTGIYTDQAAEYPTTTWRQHSNP</sequence>
<dbReference type="EMBL" id="JALJOQ010000087">
    <property type="protein sequence ID" value="KAK9799799.1"/>
    <property type="molecule type" value="Genomic_DNA"/>
</dbReference>
<dbReference type="Proteomes" id="UP001465755">
    <property type="component" value="Unassembled WGS sequence"/>
</dbReference>
<keyword evidence="2" id="KW-1185">Reference proteome</keyword>
<organism evidence="1 2">
    <name type="scientific">Symbiochloris irregularis</name>
    <dbReference type="NCBI Taxonomy" id="706552"/>
    <lineage>
        <taxon>Eukaryota</taxon>
        <taxon>Viridiplantae</taxon>
        <taxon>Chlorophyta</taxon>
        <taxon>core chlorophytes</taxon>
        <taxon>Trebouxiophyceae</taxon>
        <taxon>Trebouxiales</taxon>
        <taxon>Trebouxiaceae</taxon>
        <taxon>Symbiochloris</taxon>
    </lineage>
</organism>